<proteinExistence type="predicted"/>
<evidence type="ECO:0000313" key="2">
    <source>
        <dbReference type="EMBL" id="KIJ06103.1"/>
    </source>
</evidence>
<feature type="transmembrane region" description="Helical" evidence="1">
    <location>
        <begin position="323"/>
        <end position="343"/>
    </location>
</feature>
<dbReference type="EMBL" id="KN820515">
    <property type="protein sequence ID" value="KIJ06103.1"/>
    <property type="molecule type" value="Genomic_DNA"/>
</dbReference>
<dbReference type="AlphaFoldDB" id="A0A0C9T3S1"/>
<keyword evidence="1" id="KW-0472">Membrane</keyword>
<dbReference type="HOGENOM" id="CLU_533273_0_0_1"/>
<name>A0A0C9T3S1_PAXIN</name>
<gene>
    <name evidence="2" type="ORF">PAXINDRAFT_182771</name>
</gene>
<keyword evidence="1" id="KW-0812">Transmembrane</keyword>
<feature type="transmembrane region" description="Helical" evidence="1">
    <location>
        <begin position="293"/>
        <end position="311"/>
    </location>
</feature>
<sequence length="511" mass="56752">MTDHHSPASHYELRSLGIIDYHFMSQNSTESASQDQATSNLLHLLHKLDSPKFRANFKSFYTRVSIVFRDPAQLAPIFLDLCSLLHSLWDETRSGPNFIAPMSSLAKRSSGRLSRLLLQHSRDLTNYATARVKPDPHTVAVIQLSVPQESIPADLHGLMALFVFIETLILFLLPSWLNCVSAFTAIFLLCAYATMGGDGTLTLVRQSEETHDASTSDSASCAVLLGEDLTVVVKGPELVVEAITNGGFHLSRTFVDILRRPVWNAARDAVLEGFFQGLLYSMALLLVRWLGRLSLTPLLAILLGLPLVILSWKTYEGTLSTEFLRLTGRVVPFGGLLLLSMYTSAGNYVPRLGDLVQLAFLVNLLPFVLLAALLSIPSQNYPLQASKFLDTLGNPSVKKWGFETPAAAATFQCLVLCDGLARPTRDIDVRGVLDTLILDQRDVWDAWKARVADRIAHEVNISFAPTLPTFRDEARQKQLRVYLEEAQRAYEDYRTAYLSESSVQATQRPTS</sequence>
<keyword evidence="1" id="KW-1133">Transmembrane helix</keyword>
<evidence type="ECO:0000256" key="1">
    <source>
        <dbReference type="SAM" id="Phobius"/>
    </source>
</evidence>
<reference evidence="3" key="2">
    <citation type="submission" date="2015-01" db="EMBL/GenBank/DDBJ databases">
        <title>Evolutionary Origins and Diversification of the Mycorrhizal Mutualists.</title>
        <authorList>
            <consortium name="DOE Joint Genome Institute"/>
            <consortium name="Mycorrhizal Genomics Consortium"/>
            <person name="Kohler A."/>
            <person name="Kuo A."/>
            <person name="Nagy L.G."/>
            <person name="Floudas D."/>
            <person name="Copeland A."/>
            <person name="Barry K.W."/>
            <person name="Cichocki N."/>
            <person name="Veneault-Fourrey C."/>
            <person name="LaButti K."/>
            <person name="Lindquist E.A."/>
            <person name="Lipzen A."/>
            <person name="Lundell T."/>
            <person name="Morin E."/>
            <person name="Murat C."/>
            <person name="Riley R."/>
            <person name="Ohm R."/>
            <person name="Sun H."/>
            <person name="Tunlid A."/>
            <person name="Henrissat B."/>
            <person name="Grigoriev I.V."/>
            <person name="Hibbett D.S."/>
            <person name="Martin F."/>
        </authorList>
    </citation>
    <scope>NUCLEOTIDE SEQUENCE [LARGE SCALE GENOMIC DNA]</scope>
    <source>
        <strain evidence="3">ATCC 200175</strain>
    </source>
</reference>
<accession>A0A0C9T3S1</accession>
<protein>
    <submittedName>
        <fullName evidence="2">Uncharacterized protein</fullName>
    </submittedName>
</protein>
<dbReference type="OrthoDB" id="2640145at2759"/>
<organism evidence="2 3">
    <name type="scientific">Paxillus involutus ATCC 200175</name>
    <dbReference type="NCBI Taxonomy" id="664439"/>
    <lineage>
        <taxon>Eukaryota</taxon>
        <taxon>Fungi</taxon>
        <taxon>Dikarya</taxon>
        <taxon>Basidiomycota</taxon>
        <taxon>Agaricomycotina</taxon>
        <taxon>Agaricomycetes</taxon>
        <taxon>Agaricomycetidae</taxon>
        <taxon>Boletales</taxon>
        <taxon>Paxilineae</taxon>
        <taxon>Paxillaceae</taxon>
        <taxon>Paxillus</taxon>
    </lineage>
</organism>
<evidence type="ECO:0000313" key="3">
    <source>
        <dbReference type="Proteomes" id="UP000053647"/>
    </source>
</evidence>
<dbReference type="Proteomes" id="UP000053647">
    <property type="component" value="Unassembled WGS sequence"/>
</dbReference>
<keyword evidence="3" id="KW-1185">Reference proteome</keyword>
<feature type="transmembrane region" description="Helical" evidence="1">
    <location>
        <begin position="355"/>
        <end position="376"/>
    </location>
</feature>
<reference evidence="2 3" key="1">
    <citation type="submission" date="2014-06" db="EMBL/GenBank/DDBJ databases">
        <authorList>
            <consortium name="DOE Joint Genome Institute"/>
            <person name="Kuo A."/>
            <person name="Kohler A."/>
            <person name="Nagy L.G."/>
            <person name="Floudas D."/>
            <person name="Copeland A."/>
            <person name="Barry K.W."/>
            <person name="Cichocki N."/>
            <person name="Veneault-Fourrey C."/>
            <person name="LaButti K."/>
            <person name="Lindquist E.A."/>
            <person name="Lipzen A."/>
            <person name="Lundell T."/>
            <person name="Morin E."/>
            <person name="Murat C."/>
            <person name="Sun H."/>
            <person name="Tunlid A."/>
            <person name="Henrissat B."/>
            <person name="Grigoriev I.V."/>
            <person name="Hibbett D.S."/>
            <person name="Martin F."/>
            <person name="Nordberg H.P."/>
            <person name="Cantor M.N."/>
            <person name="Hua S.X."/>
        </authorList>
    </citation>
    <scope>NUCLEOTIDE SEQUENCE [LARGE SCALE GENOMIC DNA]</scope>
    <source>
        <strain evidence="2 3">ATCC 200175</strain>
    </source>
</reference>